<accession>A0A8H7SIY1</accession>
<keyword evidence="2" id="KW-1185">Reference proteome</keyword>
<comment type="caution">
    <text evidence="1">The sequence shown here is derived from an EMBL/GenBank/DDBJ whole genome shotgun (WGS) entry which is preliminary data.</text>
</comment>
<gene>
    <name evidence="1" type="ORF">INT48_000401</name>
</gene>
<evidence type="ECO:0000313" key="2">
    <source>
        <dbReference type="Proteomes" id="UP000613177"/>
    </source>
</evidence>
<proteinExistence type="predicted"/>
<dbReference type="AlphaFoldDB" id="A0A8H7SIY1"/>
<dbReference type="OrthoDB" id="2273539at2759"/>
<reference evidence="1" key="1">
    <citation type="submission" date="2021-01" db="EMBL/GenBank/DDBJ databases">
        <title>Metabolic potential, ecology and presence of endohyphal bacteria is reflected in genomic diversity of Mucoromycotina.</title>
        <authorList>
            <person name="Muszewska A."/>
            <person name="Okrasinska A."/>
            <person name="Steczkiewicz K."/>
            <person name="Drgas O."/>
            <person name="Orlowska M."/>
            <person name="Perlinska-Lenart U."/>
            <person name="Aleksandrzak-Piekarczyk T."/>
            <person name="Szatraj K."/>
            <person name="Zielenkiewicz U."/>
            <person name="Pilsyk S."/>
            <person name="Malc E."/>
            <person name="Mieczkowski P."/>
            <person name="Kruszewska J.S."/>
            <person name="Biernat P."/>
            <person name="Pawlowska J."/>
        </authorList>
    </citation>
    <scope>NUCLEOTIDE SEQUENCE</scope>
    <source>
        <strain evidence="1">WA0000018081</strain>
    </source>
</reference>
<name>A0A8H7SIY1_9FUNG</name>
<dbReference type="Proteomes" id="UP000613177">
    <property type="component" value="Unassembled WGS sequence"/>
</dbReference>
<evidence type="ECO:0000313" key="1">
    <source>
        <dbReference type="EMBL" id="KAG2229335.1"/>
    </source>
</evidence>
<sequence>MSDKGIDSALYFSIDLNSIRLPLSWKPGSDLMSKDIPADSYKVAPNEWADGTRSDVVYSVRDKSTVETPPILIEFQSEVSSDIMGRLNRYSLSCKGRYNVYPIIVIFAINGFSSVEAEKEFVGVSGSPFLKIDSKFWAKDCLLISQNSIDAYISQTPLDHIVALGYFLTIGSLSLNTLEYKLDHTVQLWRNTFDLIQKN</sequence>
<dbReference type="EMBL" id="JAEPRE010000284">
    <property type="protein sequence ID" value="KAG2229335.1"/>
    <property type="molecule type" value="Genomic_DNA"/>
</dbReference>
<protein>
    <submittedName>
        <fullName evidence="1">Uncharacterized protein</fullName>
    </submittedName>
</protein>
<organism evidence="1 2">
    <name type="scientific">Thamnidium elegans</name>
    <dbReference type="NCBI Taxonomy" id="101142"/>
    <lineage>
        <taxon>Eukaryota</taxon>
        <taxon>Fungi</taxon>
        <taxon>Fungi incertae sedis</taxon>
        <taxon>Mucoromycota</taxon>
        <taxon>Mucoromycotina</taxon>
        <taxon>Mucoromycetes</taxon>
        <taxon>Mucorales</taxon>
        <taxon>Mucorineae</taxon>
        <taxon>Mucoraceae</taxon>
        <taxon>Thamnidium</taxon>
    </lineage>
</organism>